<dbReference type="InterPro" id="IPR008422">
    <property type="entry name" value="KN_HD"/>
</dbReference>
<feature type="compositionally biased region" description="Polar residues" evidence="9">
    <location>
        <begin position="96"/>
        <end position="110"/>
    </location>
</feature>
<gene>
    <name evidence="11" type="ORF">RGQ29_001062</name>
</gene>
<keyword evidence="3" id="KW-0805">Transcription regulation</keyword>
<dbReference type="Proteomes" id="UP001324115">
    <property type="component" value="Unassembled WGS sequence"/>
</dbReference>
<evidence type="ECO:0000256" key="1">
    <source>
        <dbReference type="ARBA" id="ARBA00004123"/>
    </source>
</evidence>
<dbReference type="FunFam" id="1.10.10.60:FF:000117">
    <property type="entry name" value="BEL1-like homeodomain protein 9"/>
    <property type="match status" value="1"/>
</dbReference>
<feature type="compositionally biased region" description="Polar residues" evidence="9">
    <location>
        <begin position="660"/>
        <end position="670"/>
    </location>
</feature>
<dbReference type="SUPFAM" id="SSF46689">
    <property type="entry name" value="Homeodomain-like"/>
    <property type="match status" value="1"/>
</dbReference>
<dbReference type="InterPro" id="IPR006563">
    <property type="entry name" value="POX_dom"/>
</dbReference>
<dbReference type="InterPro" id="IPR009057">
    <property type="entry name" value="Homeodomain-like_sf"/>
</dbReference>
<comment type="caution">
    <text evidence="11">The sequence shown here is derived from an EMBL/GenBank/DDBJ whole genome shotgun (WGS) entry which is preliminary data.</text>
</comment>
<proteinExistence type="inferred from homology"/>
<keyword evidence="12" id="KW-1185">Reference proteome</keyword>
<dbReference type="SMART" id="SM00389">
    <property type="entry name" value="HOX"/>
    <property type="match status" value="1"/>
</dbReference>
<evidence type="ECO:0000256" key="7">
    <source>
        <dbReference type="ARBA" id="ARBA00023242"/>
    </source>
</evidence>
<feature type="region of interest" description="Disordered" evidence="9">
    <location>
        <begin position="94"/>
        <end position="128"/>
    </location>
</feature>
<dbReference type="PROSITE" id="PS50071">
    <property type="entry name" value="HOMEOBOX_2"/>
    <property type="match status" value="1"/>
</dbReference>
<evidence type="ECO:0000313" key="11">
    <source>
        <dbReference type="EMBL" id="KAK4607086.1"/>
    </source>
</evidence>
<keyword evidence="4 8" id="KW-0238">DNA-binding</keyword>
<evidence type="ECO:0000256" key="8">
    <source>
        <dbReference type="PROSITE-ProRule" id="PRU00108"/>
    </source>
</evidence>
<organism evidence="11 12">
    <name type="scientific">Quercus rubra</name>
    <name type="common">Northern red oak</name>
    <name type="synonym">Quercus borealis</name>
    <dbReference type="NCBI Taxonomy" id="3512"/>
    <lineage>
        <taxon>Eukaryota</taxon>
        <taxon>Viridiplantae</taxon>
        <taxon>Streptophyta</taxon>
        <taxon>Embryophyta</taxon>
        <taxon>Tracheophyta</taxon>
        <taxon>Spermatophyta</taxon>
        <taxon>Magnoliopsida</taxon>
        <taxon>eudicotyledons</taxon>
        <taxon>Gunneridae</taxon>
        <taxon>Pentapetalae</taxon>
        <taxon>rosids</taxon>
        <taxon>fabids</taxon>
        <taxon>Fagales</taxon>
        <taxon>Fagaceae</taxon>
        <taxon>Quercus</taxon>
    </lineage>
</organism>
<evidence type="ECO:0000256" key="9">
    <source>
        <dbReference type="SAM" id="MobiDB-lite"/>
    </source>
</evidence>
<dbReference type="Pfam" id="PF07526">
    <property type="entry name" value="POX"/>
    <property type="match status" value="1"/>
</dbReference>
<protein>
    <recommendedName>
        <fullName evidence="10">Homeobox domain-containing protein</fullName>
    </recommendedName>
</protein>
<evidence type="ECO:0000256" key="3">
    <source>
        <dbReference type="ARBA" id="ARBA00023015"/>
    </source>
</evidence>
<feature type="region of interest" description="Disordered" evidence="9">
    <location>
        <begin position="1"/>
        <end position="39"/>
    </location>
</feature>
<feature type="region of interest" description="Disordered" evidence="9">
    <location>
        <begin position="182"/>
        <end position="202"/>
    </location>
</feature>
<dbReference type="GO" id="GO:0006355">
    <property type="term" value="P:regulation of DNA-templated transcription"/>
    <property type="evidence" value="ECO:0007669"/>
    <property type="project" value="InterPro"/>
</dbReference>
<comment type="similarity">
    <text evidence="2">Belongs to the TALE/BELL homeobox family.</text>
</comment>
<sequence>MEMSSFRPELHVAQQSRRDKLRVPQQSSTPSHHLEDFPDNLEQIPVVHSRLNPDLVQVRNVDNANLLYDPAVYSSDMIHFSSKSNVRQEIDASDPFANSSHAHPISSNFHSLPKAPGEPRNWKSHGGTQQGCDWAVNYASGSVGSESNVVPSPVFFGEVNNISGYPHYSKPSHFNEFQDVRSSFKNPSSSQDRQKHFTSSSPLYQNSLQDVVTSASNRTQGLEMVSLVQHNLRGTGRAWPEGGNELALLPAYGNQSDVLCFENAGAWPNRPAENWSGGELGFAARKSSDEELRNVVNTDSNPQGLSLSLSSNPTSKLPQFGEGSCGSVPKPSIISKGSGKSLQDIVGVSTTNTYRNTGPLGPFTGYATILKSSKFLRPAQLLLDEFCGIKSGLKLLKPCEVSERMSGEVSTSGDAMNAIETEVGAMGNNSGGSSSTFYGSNEISGDGGVGSSSCESFRPDYQQKKAKLLYMQEEVCRRYKQYHQQMQMVVSSFETVAGLSSATPYISLALKSVSRHFRSLKNAISDQLKHIRRTLGEDLSSPTTGASSSKVDTSTSRLKYLDQSLQRHKYGGGNVGFLETQHVWRPQRGLPERSVAILRAWLFEHFLHPYPTDTDKHMLATQTGLSRNQVSNWFINARVRVWKPMVEEIHMLETKGVAEASQNSNKNGGNSAAEGSRDQLPNNLSINAMHNKQMECLGMESSLSTGHGLDAEQWNQEKRSRMDCQIPTSMDGSSLMGFVPYQRGGLEIGGLGVGAVSLTLGLRHGAENAQHQHQHQHQHQQQLQQQEDQLRQQFGGQMIHDFVG</sequence>
<dbReference type="InterPro" id="IPR050224">
    <property type="entry name" value="TALE_homeobox"/>
</dbReference>
<accession>A0AAN7GC01</accession>
<reference evidence="11 12" key="1">
    <citation type="journal article" date="2023" name="G3 (Bethesda)">
        <title>A haplotype-resolved chromosome-scale genome for Quercus rubra L. provides insights into the genetics of adaptive traits for red oak species.</title>
        <authorList>
            <person name="Kapoor B."/>
            <person name="Jenkins J."/>
            <person name="Schmutz J."/>
            <person name="Zhebentyayeva T."/>
            <person name="Kuelheim C."/>
            <person name="Coggeshall M."/>
            <person name="Heim C."/>
            <person name="Lasky J.R."/>
            <person name="Leites L."/>
            <person name="Islam-Faridi N."/>
            <person name="Romero-Severson J."/>
            <person name="DeLeo V.L."/>
            <person name="Lucas S.M."/>
            <person name="Lazic D."/>
            <person name="Gailing O."/>
            <person name="Carlson J."/>
            <person name="Staton M."/>
        </authorList>
    </citation>
    <scope>NUCLEOTIDE SEQUENCE [LARGE SCALE GENOMIC DNA]</scope>
    <source>
        <strain evidence="11">Pseudo-F2</strain>
    </source>
</reference>
<keyword evidence="6" id="KW-0804">Transcription</keyword>
<comment type="subcellular location">
    <subcellularLocation>
        <location evidence="1 8">Nucleus</location>
    </subcellularLocation>
</comment>
<dbReference type="GO" id="GO:0005634">
    <property type="term" value="C:nucleus"/>
    <property type="evidence" value="ECO:0007669"/>
    <property type="project" value="UniProtKB-SubCell"/>
</dbReference>
<feature type="region of interest" description="Disordered" evidence="9">
    <location>
        <begin position="659"/>
        <end position="683"/>
    </location>
</feature>
<feature type="DNA-binding region" description="Homeobox" evidence="8">
    <location>
        <begin position="583"/>
        <end position="645"/>
    </location>
</feature>
<dbReference type="PANTHER" id="PTHR11850">
    <property type="entry name" value="HOMEOBOX PROTEIN TRANSCRIPTION FACTORS"/>
    <property type="match status" value="1"/>
</dbReference>
<dbReference type="Gene3D" id="1.10.10.60">
    <property type="entry name" value="Homeodomain-like"/>
    <property type="match status" value="1"/>
</dbReference>
<dbReference type="CDD" id="cd00086">
    <property type="entry name" value="homeodomain"/>
    <property type="match status" value="1"/>
</dbReference>
<dbReference type="SMART" id="SM00574">
    <property type="entry name" value="POX"/>
    <property type="match status" value="1"/>
</dbReference>
<dbReference type="EMBL" id="JAXUIC010000001">
    <property type="protein sequence ID" value="KAK4607085.1"/>
    <property type="molecule type" value="Genomic_DNA"/>
</dbReference>
<evidence type="ECO:0000313" key="12">
    <source>
        <dbReference type="Proteomes" id="UP001324115"/>
    </source>
</evidence>
<evidence type="ECO:0000259" key="10">
    <source>
        <dbReference type="PROSITE" id="PS50071"/>
    </source>
</evidence>
<dbReference type="GO" id="GO:0003677">
    <property type="term" value="F:DNA binding"/>
    <property type="evidence" value="ECO:0007669"/>
    <property type="project" value="UniProtKB-UniRule"/>
</dbReference>
<dbReference type="Pfam" id="PF05920">
    <property type="entry name" value="Homeobox_KN"/>
    <property type="match status" value="1"/>
</dbReference>
<evidence type="ECO:0000256" key="2">
    <source>
        <dbReference type="ARBA" id="ARBA00006454"/>
    </source>
</evidence>
<dbReference type="EMBL" id="JAXUIC010000001">
    <property type="protein sequence ID" value="KAK4607086.1"/>
    <property type="molecule type" value="Genomic_DNA"/>
</dbReference>
<dbReference type="AlphaFoldDB" id="A0AAN7GC01"/>
<name>A0AAN7GC01_QUERU</name>
<evidence type="ECO:0000256" key="5">
    <source>
        <dbReference type="ARBA" id="ARBA00023155"/>
    </source>
</evidence>
<dbReference type="InterPro" id="IPR001356">
    <property type="entry name" value="HD"/>
</dbReference>
<evidence type="ECO:0000256" key="6">
    <source>
        <dbReference type="ARBA" id="ARBA00023163"/>
    </source>
</evidence>
<feature type="domain" description="Homeobox" evidence="10">
    <location>
        <begin position="581"/>
        <end position="644"/>
    </location>
</feature>
<evidence type="ECO:0000256" key="4">
    <source>
        <dbReference type="ARBA" id="ARBA00023125"/>
    </source>
</evidence>
<keyword evidence="5 8" id="KW-0371">Homeobox</keyword>
<keyword evidence="7 8" id="KW-0539">Nucleus</keyword>